<evidence type="ECO:0000256" key="1">
    <source>
        <dbReference type="ARBA" id="ARBA00004123"/>
    </source>
</evidence>
<dbReference type="Gene3D" id="3.90.810.10">
    <property type="entry name" value="CRIB domain"/>
    <property type="match status" value="1"/>
</dbReference>
<evidence type="ECO:0000256" key="5">
    <source>
        <dbReference type="ARBA" id="ARBA00023242"/>
    </source>
</evidence>
<evidence type="ECO:0000259" key="8">
    <source>
        <dbReference type="PROSITE" id="PS51082"/>
    </source>
</evidence>
<dbReference type="PRINTS" id="PR01217">
    <property type="entry name" value="PRICHEXTENSN"/>
</dbReference>
<dbReference type="InterPro" id="IPR036936">
    <property type="entry name" value="CRIB_dom_sf"/>
</dbReference>
<dbReference type="GO" id="GO:0071933">
    <property type="term" value="F:Arp2/3 complex binding"/>
    <property type="evidence" value="ECO:0007669"/>
    <property type="project" value="UniProtKB-ARBA"/>
</dbReference>
<dbReference type="InterPro" id="IPR003124">
    <property type="entry name" value="WH2_dom"/>
</dbReference>
<name>A0A8H5D7N2_9AGAR</name>
<feature type="compositionally biased region" description="Low complexity" evidence="6">
    <location>
        <begin position="445"/>
        <end position="470"/>
    </location>
</feature>
<comment type="subcellular location">
    <subcellularLocation>
        <location evidence="1">Nucleus</location>
    </subcellularLocation>
</comment>
<dbReference type="Proteomes" id="UP000559027">
    <property type="component" value="Unassembled WGS sequence"/>
</dbReference>
<dbReference type="PROSITE" id="PS51082">
    <property type="entry name" value="WH2"/>
    <property type="match status" value="1"/>
</dbReference>
<dbReference type="PANTHER" id="PTHR13037:SF24">
    <property type="entry name" value="POLYCOMB PROTEIN PCL-RELATED"/>
    <property type="match status" value="1"/>
</dbReference>
<feature type="compositionally biased region" description="Pro residues" evidence="6">
    <location>
        <begin position="249"/>
        <end position="340"/>
    </location>
</feature>
<evidence type="ECO:0000313" key="9">
    <source>
        <dbReference type="EMBL" id="KAF5354233.1"/>
    </source>
</evidence>
<feature type="domain" description="WH1" evidence="7">
    <location>
        <begin position="19"/>
        <end position="130"/>
    </location>
</feature>
<dbReference type="PROSITE" id="PS50229">
    <property type="entry name" value="WH1"/>
    <property type="match status" value="1"/>
</dbReference>
<gene>
    <name evidence="9" type="ORF">D9756_007233</name>
</gene>
<dbReference type="Pfam" id="PF00568">
    <property type="entry name" value="WH1"/>
    <property type="match status" value="1"/>
</dbReference>
<keyword evidence="2" id="KW-0597">Phosphoprotein</keyword>
<feature type="compositionally biased region" description="Polar residues" evidence="6">
    <location>
        <begin position="401"/>
        <end position="412"/>
    </location>
</feature>
<dbReference type="Pfam" id="PF02205">
    <property type="entry name" value="WH2"/>
    <property type="match status" value="1"/>
</dbReference>
<keyword evidence="10" id="KW-1185">Reference proteome</keyword>
<dbReference type="Pfam" id="PF00786">
    <property type="entry name" value="PBD"/>
    <property type="match status" value="1"/>
</dbReference>
<evidence type="ECO:0008006" key="11">
    <source>
        <dbReference type="Google" id="ProtNLM"/>
    </source>
</evidence>
<evidence type="ECO:0000313" key="10">
    <source>
        <dbReference type="Proteomes" id="UP000559027"/>
    </source>
</evidence>
<evidence type="ECO:0000259" key="7">
    <source>
        <dbReference type="PROSITE" id="PS50229"/>
    </source>
</evidence>
<dbReference type="GO" id="GO:0003779">
    <property type="term" value="F:actin binding"/>
    <property type="evidence" value="ECO:0007669"/>
    <property type="project" value="InterPro"/>
</dbReference>
<dbReference type="SMART" id="SM00461">
    <property type="entry name" value="WH1"/>
    <property type="match status" value="1"/>
</dbReference>
<evidence type="ECO:0000256" key="4">
    <source>
        <dbReference type="ARBA" id="ARBA00022737"/>
    </source>
</evidence>
<protein>
    <recommendedName>
        <fullName evidence="11">WH1-domain-containing protein</fullName>
    </recommendedName>
</protein>
<dbReference type="OrthoDB" id="8963340at2759"/>
<dbReference type="CDD" id="cd01205">
    <property type="entry name" value="EVH1_WASP-like"/>
    <property type="match status" value="1"/>
</dbReference>
<dbReference type="InterPro" id="IPR011993">
    <property type="entry name" value="PH-like_dom_sf"/>
</dbReference>
<proteinExistence type="predicted"/>
<dbReference type="InterPro" id="IPR033927">
    <property type="entry name" value="WASPfam_EVH1"/>
</dbReference>
<dbReference type="GO" id="GO:0030479">
    <property type="term" value="C:actin cortical patch"/>
    <property type="evidence" value="ECO:0007669"/>
    <property type="project" value="UniProtKB-ARBA"/>
</dbReference>
<sequence>MPAQSTITPEEKIKIKSAIPPSSNKIFGAALARIYYAYPDPRRWSYAGLQGAIVFSKDNTENLVNLKLVDIDGTRGVIWEHELYNGFEFFQDRAFFHSFPGDECMIGIVYADEQEAKAFFKKVNSKKELAAVKKSSSRSKSKKLSVGKKSKIDKAMISGPQSGSFIHIAHMGYDADTGFSTKGIDPSWLALLENLEGKGVSREVIAKEMDFIKTYVQKSQDEPKKKTKPPPPPAPNRRSHVPNGSLQKPPSPPPAPVRVSQPPPAPQRQSQPPPAPQRTQPALPPAPQRTQPVPPPTPHRTQPPPPPPPPPAPQRTQPPPPPAAPESPVKPPGPPAPPRRPFSRTEHLHHLQGLQNCYTPSSSGTSAPAASWGCCPTPSTASSPSSSSRWSSTTASSRSSYTGWCTVSTRATPQPGRNDLLASIRSSGGINALRKTENNSPPPRGSSSLATGAAVAGGAAAGAGVAEAASSGGGGDLTSALAAALLERNKRLGDSDSDEDDGEDDWD</sequence>
<evidence type="ECO:0000256" key="2">
    <source>
        <dbReference type="ARBA" id="ARBA00022553"/>
    </source>
</evidence>
<feature type="compositionally biased region" description="Low complexity" evidence="6">
    <location>
        <begin position="359"/>
        <end position="400"/>
    </location>
</feature>
<dbReference type="SUPFAM" id="SSF50729">
    <property type="entry name" value="PH domain-like"/>
    <property type="match status" value="1"/>
</dbReference>
<keyword evidence="3" id="KW-0945">Host-virus interaction</keyword>
<keyword evidence="5" id="KW-0539">Nucleus</keyword>
<evidence type="ECO:0000256" key="6">
    <source>
        <dbReference type="SAM" id="MobiDB-lite"/>
    </source>
</evidence>
<dbReference type="AlphaFoldDB" id="A0A8H5D7N2"/>
<dbReference type="GO" id="GO:0005634">
    <property type="term" value="C:nucleus"/>
    <property type="evidence" value="ECO:0007669"/>
    <property type="project" value="UniProtKB-SubCell"/>
</dbReference>
<accession>A0A8H5D7N2</accession>
<dbReference type="InterPro" id="IPR000095">
    <property type="entry name" value="CRIB_dom"/>
</dbReference>
<dbReference type="CDD" id="cd00132">
    <property type="entry name" value="CRIB"/>
    <property type="match status" value="1"/>
</dbReference>
<dbReference type="InterPro" id="IPR000697">
    <property type="entry name" value="WH1/EVH1_dom"/>
</dbReference>
<keyword evidence="4" id="KW-0677">Repeat</keyword>
<dbReference type="GO" id="GO:0007015">
    <property type="term" value="P:actin filament organization"/>
    <property type="evidence" value="ECO:0007669"/>
    <property type="project" value="UniProtKB-ARBA"/>
</dbReference>
<feature type="region of interest" description="Disordered" evidence="6">
    <location>
        <begin position="488"/>
        <end position="507"/>
    </location>
</feature>
<feature type="region of interest" description="Disordered" evidence="6">
    <location>
        <begin position="215"/>
        <end position="477"/>
    </location>
</feature>
<dbReference type="Gene3D" id="2.30.29.30">
    <property type="entry name" value="Pleckstrin-homology domain (PH domain)/Phosphotyrosine-binding domain (PTB)"/>
    <property type="match status" value="1"/>
</dbReference>
<feature type="domain" description="WH2" evidence="8">
    <location>
        <begin position="416"/>
        <end position="436"/>
    </location>
</feature>
<feature type="compositionally biased region" description="Acidic residues" evidence="6">
    <location>
        <begin position="495"/>
        <end position="507"/>
    </location>
</feature>
<comment type="caution">
    <text evidence="9">The sequence shown here is derived from an EMBL/GenBank/DDBJ whole genome shotgun (WGS) entry which is preliminary data.</text>
</comment>
<reference evidence="9 10" key="1">
    <citation type="journal article" date="2020" name="ISME J.">
        <title>Uncovering the hidden diversity of litter-decomposition mechanisms in mushroom-forming fungi.</title>
        <authorList>
            <person name="Floudas D."/>
            <person name="Bentzer J."/>
            <person name="Ahren D."/>
            <person name="Johansson T."/>
            <person name="Persson P."/>
            <person name="Tunlid A."/>
        </authorList>
    </citation>
    <scope>NUCLEOTIDE SEQUENCE [LARGE SCALE GENOMIC DNA]</scope>
    <source>
        <strain evidence="9 10">CBS 146.42</strain>
    </source>
</reference>
<evidence type="ECO:0000256" key="3">
    <source>
        <dbReference type="ARBA" id="ARBA00022581"/>
    </source>
</evidence>
<organism evidence="9 10">
    <name type="scientific">Leucocoprinus leucothites</name>
    <dbReference type="NCBI Taxonomy" id="201217"/>
    <lineage>
        <taxon>Eukaryota</taxon>
        <taxon>Fungi</taxon>
        <taxon>Dikarya</taxon>
        <taxon>Basidiomycota</taxon>
        <taxon>Agaricomycotina</taxon>
        <taxon>Agaricomycetes</taxon>
        <taxon>Agaricomycetidae</taxon>
        <taxon>Agaricales</taxon>
        <taxon>Agaricineae</taxon>
        <taxon>Agaricaceae</taxon>
        <taxon>Leucocoprinus</taxon>
    </lineage>
</organism>
<dbReference type="FunFam" id="2.30.29.30:FF:000281">
    <property type="entry name" value="Actin associated protein"/>
    <property type="match status" value="1"/>
</dbReference>
<dbReference type="PANTHER" id="PTHR13037">
    <property type="entry name" value="FORMIN"/>
    <property type="match status" value="1"/>
</dbReference>
<dbReference type="EMBL" id="JAACJO010000009">
    <property type="protein sequence ID" value="KAF5354233.1"/>
    <property type="molecule type" value="Genomic_DNA"/>
</dbReference>